<evidence type="ECO:0000313" key="4">
    <source>
        <dbReference type="Proteomes" id="UP000008066"/>
    </source>
</evidence>
<protein>
    <submittedName>
        <fullName evidence="3">Uncharacterized protein</fullName>
    </submittedName>
</protein>
<dbReference type="eggNOG" id="ENOG502SVG3">
    <property type="taxonomic scope" value="Eukaryota"/>
</dbReference>
<keyword evidence="2" id="KW-0732">Signal</keyword>
<dbReference type="PANTHER" id="PTHR40020:SF1">
    <property type="entry name" value="CYTOCHROME C OXIDASE ASSEMBLY FACTOR 2"/>
    <property type="match status" value="1"/>
</dbReference>
<sequence>MPTPHLHPRSRMTSSLFATTVLASFLVVALPHALPCPAPRRALADVGDPASTDPNACPKRRRRRKIDDGAVTGSEEGSDVVEFNGGDCEGKCATTATTRRRHRECPVPKPGGILGEWLGFNKPTTTTNPMNTETTKTSPQSQR</sequence>
<evidence type="ECO:0000256" key="1">
    <source>
        <dbReference type="SAM" id="MobiDB-lite"/>
    </source>
</evidence>
<dbReference type="OMA" id="KAGHECP"/>
<feature type="signal peptide" evidence="2">
    <location>
        <begin position="1"/>
        <end position="33"/>
    </location>
</feature>
<organism evidence="4">
    <name type="scientific">Chaetomium thermophilum (strain DSM 1495 / CBS 144.50 / IMI 039719)</name>
    <name type="common">Thermochaetoides thermophila</name>
    <dbReference type="NCBI Taxonomy" id="759272"/>
    <lineage>
        <taxon>Eukaryota</taxon>
        <taxon>Fungi</taxon>
        <taxon>Dikarya</taxon>
        <taxon>Ascomycota</taxon>
        <taxon>Pezizomycotina</taxon>
        <taxon>Sordariomycetes</taxon>
        <taxon>Sordariomycetidae</taxon>
        <taxon>Sordariales</taxon>
        <taxon>Chaetomiaceae</taxon>
        <taxon>Thermochaetoides</taxon>
    </lineage>
</organism>
<dbReference type="GeneID" id="18257281"/>
<dbReference type="HOGENOM" id="CLU_122923_0_0_1"/>
<proteinExistence type="predicted"/>
<dbReference type="PANTHER" id="PTHR40020">
    <property type="entry name" value="CYTOCHROME C OXIDASE ASSEMBLY FACTOR 2"/>
    <property type="match status" value="1"/>
</dbReference>
<feature type="compositionally biased region" description="Low complexity" evidence="1">
    <location>
        <begin position="121"/>
        <end position="137"/>
    </location>
</feature>
<accession>G0S567</accession>
<name>G0S567_CHATD</name>
<evidence type="ECO:0000256" key="2">
    <source>
        <dbReference type="SAM" id="SignalP"/>
    </source>
</evidence>
<gene>
    <name evidence="3" type="ORF">CTHT_0032430</name>
</gene>
<dbReference type="GO" id="GO:0033617">
    <property type="term" value="P:mitochondrial respiratory chain complex IV assembly"/>
    <property type="evidence" value="ECO:0007669"/>
    <property type="project" value="TreeGrafter"/>
</dbReference>
<feature type="region of interest" description="Disordered" evidence="1">
    <location>
        <begin position="40"/>
        <end position="143"/>
    </location>
</feature>
<dbReference type="OrthoDB" id="5410040at2759"/>
<reference evidence="3 4" key="1">
    <citation type="journal article" date="2011" name="Cell">
        <title>Insight into structure and assembly of the nuclear pore complex by utilizing the genome of a eukaryotic thermophile.</title>
        <authorList>
            <person name="Amlacher S."/>
            <person name="Sarges P."/>
            <person name="Flemming D."/>
            <person name="van Noort V."/>
            <person name="Kunze R."/>
            <person name="Devos D.P."/>
            <person name="Arumugam M."/>
            <person name="Bork P."/>
            <person name="Hurt E."/>
        </authorList>
    </citation>
    <scope>NUCLEOTIDE SEQUENCE [LARGE SCALE GENOMIC DNA]</scope>
    <source>
        <strain evidence="4">DSM 1495 / CBS 144.50 / IMI 039719</strain>
    </source>
</reference>
<dbReference type="Proteomes" id="UP000008066">
    <property type="component" value="Unassembled WGS sequence"/>
</dbReference>
<evidence type="ECO:0000313" key="3">
    <source>
        <dbReference type="EMBL" id="EGS21386.1"/>
    </source>
</evidence>
<dbReference type="EMBL" id="GL988041">
    <property type="protein sequence ID" value="EGS21386.1"/>
    <property type="molecule type" value="Genomic_DNA"/>
</dbReference>
<dbReference type="AlphaFoldDB" id="G0S567"/>
<dbReference type="KEGG" id="cthr:CTHT_0032430"/>
<dbReference type="GO" id="GO:0005759">
    <property type="term" value="C:mitochondrial matrix"/>
    <property type="evidence" value="ECO:0007669"/>
    <property type="project" value="TreeGrafter"/>
</dbReference>
<dbReference type="RefSeq" id="XP_006693682.1">
    <property type="nucleotide sequence ID" value="XM_006693619.1"/>
</dbReference>
<feature type="chain" id="PRO_5003408846" evidence="2">
    <location>
        <begin position="34"/>
        <end position="143"/>
    </location>
</feature>
<keyword evidence="4" id="KW-1185">Reference proteome</keyword>